<protein>
    <submittedName>
        <fullName evidence="2">Tigger transposable element-derived protein 1</fullName>
    </submittedName>
</protein>
<dbReference type="PANTHER" id="PTHR19303:SF26">
    <property type="entry name" value="TIGGER TRANSPOSABLE ELEMENT-DERIVED PROTEIN 1"/>
    <property type="match status" value="1"/>
</dbReference>
<name>A0A8X6YEW1_9ARAC</name>
<feature type="domain" description="DDE-1" evidence="1">
    <location>
        <begin position="96"/>
        <end position="128"/>
    </location>
</feature>
<dbReference type="InterPro" id="IPR004875">
    <property type="entry name" value="DDE_SF_endonuclease_dom"/>
</dbReference>
<evidence type="ECO:0000259" key="1">
    <source>
        <dbReference type="Pfam" id="PF03184"/>
    </source>
</evidence>
<proteinExistence type="predicted"/>
<dbReference type="Proteomes" id="UP000886998">
    <property type="component" value="Unassembled WGS sequence"/>
</dbReference>
<dbReference type="Gene3D" id="1.10.10.60">
    <property type="entry name" value="Homeodomain-like"/>
    <property type="match status" value="1"/>
</dbReference>
<dbReference type="AlphaFoldDB" id="A0A8X6YEW1"/>
<dbReference type="EMBL" id="BMAV01018577">
    <property type="protein sequence ID" value="GFY71033.1"/>
    <property type="molecule type" value="Genomic_DNA"/>
</dbReference>
<dbReference type="OrthoDB" id="6766898at2759"/>
<reference evidence="2" key="1">
    <citation type="submission" date="2020-08" db="EMBL/GenBank/DDBJ databases">
        <title>Multicomponent nature underlies the extraordinary mechanical properties of spider dragline silk.</title>
        <authorList>
            <person name="Kono N."/>
            <person name="Nakamura H."/>
            <person name="Mori M."/>
            <person name="Yoshida Y."/>
            <person name="Ohtoshi R."/>
            <person name="Malay A.D."/>
            <person name="Moran D.A.P."/>
            <person name="Tomita M."/>
            <person name="Numata K."/>
            <person name="Arakawa K."/>
        </authorList>
    </citation>
    <scope>NUCLEOTIDE SEQUENCE</scope>
</reference>
<evidence type="ECO:0000313" key="2">
    <source>
        <dbReference type="EMBL" id="GFY71033.1"/>
    </source>
</evidence>
<dbReference type="GO" id="GO:0005634">
    <property type="term" value="C:nucleus"/>
    <property type="evidence" value="ECO:0007669"/>
    <property type="project" value="TreeGrafter"/>
</dbReference>
<dbReference type="PANTHER" id="PTHR19303">
    <property type="entry name" value="TRANSPOSON"/>
    <property type="match status" value="1"/>
</dbReference>
<dbReference type="InterPro" id="IPR050863">
    <property type="entry name" value="CenT-Element_Derived"/>
</dbReference>
<gene>
    <name evidence="2" type="primary">TIGD1</name>
    <name evidence="2" type="ORF">TNIN_109571</name>
</gene>
<keyword evidence="3" id="KW-1185">Reference proteome</keyword>
<dbReference type="Pfam" id="PF03184">
    <property type="entry name" value="DDE_1"/>
    <property type="match status" value="1"/>
</dbReference>
<sequence length="133" mass="15111">MGGGGHQKVEANDTSETFLASRGWFHRFKHRNYLHNDTKAVAEFPATLNTIIERGNYPSELVFNVDETGLFWKRMPKPTFLSREERRAPGFKAAEDRLILLLGGNESGDFKLKPLLVYRSKNPRAMKGISKST</sequence>
<accession>A0A8X6YEW1</accession>
<dbReference type="GO" id="GO:0003677">
    <property type="term" value="F:DNA binding"/>
    <property type="evidence" value="ECO:0007669"/>
    <property type="project" value="TreeGrafter"/>
</dbReference>
<organism evidence="2 3">
    <name type="scientific">Trichonephila inaurata madagascariensis</name>
    <dbReference type="NCBI Taxonomy" id="2747483"/>
    <lineage>
        <taxon>Eukaryota</taxon>
        <taxon>Metazoa</taxon>
        <taxon>Ecdysozoa</taxon>
        <taxon>Arthropoda</taxon>
        <taxon>Chelicerata</taxon>
        <taxon>Arachnida</taxon>
        <taxon>Araneae</taxon>
        <taxon>Araneomorphae</taxon>
        <taxon>Entelegynae</taxon>
        <taxon>Araneoidea</taxon>
        <taxon>Nephilidae</taxon>
        <taxon>Trichonephila</taxon>
        <taxon>Trichonephila inaurata</taxon>
    </lineage>
</organism>
<evidence type="ECO:0000313" key="3">
    <source>
        <dbReference type="Proteomes" id="UP000886998"/>
    </source>
</evidence>
<comment type="caution">
    <text evidence="2">The sequence shown here is derived from an EMBL/GenBank/DDBJ whole genome shotgun (WGS) entry which is preliminary data.</text>
</comment>